<evidence type="ECO:0000313" key="1">
    <source>
        <dbReference type="EMBL" id="KAK4353412.1"/>
    </source>
</evidence>
<evidence type="ECO:0000313" key="2">
    <source>
        <dbReference type="Proteomes" id="UP001291623"/>
    </source>
</evidence>
<keyword evidence="2" id="KW-1185">Reference proteome</keyword>
<reference evidence="1" key="1">
    <citation type="submission" date="2023-12" db="EMBL/GenBank/DDBJ databases">
        <title>Genome assembly of Anisodus tanguticus.</title>
        <authorList>
            <person name="Wang Y.-J."/>
        </authorList>
    </citation>
    <scope>NUCLEOTIDE SEQUENCE</scope>
    <source>
        <strain evidence="1">KB-2021</strain>
        <tissue evidence="1">Leaf</tissue>
    </source>
</reference>
<sequence length="133" mass="15115">MGSTCKNSKASKLIVENGVAMEIARDGKGKLHRGNIAEVIKDVIFGEHIWEDLRRKMKSLGEYIRYLREKEMNEVVEVITQLCEKNQSKNAFNMNPLLPSRSISTHAKKIMYVRVRLNSPIPIFGIVFLAVPS</sequence>
<dbReference type="Proteomes" id="UP001291623">
    <property type="component" value="Unassembled WGS sequence"/>
</dbReference>
<dbReference type="AlphaFoldDB" id="A0AAE1RLW6"/>
<comment type="caution">
    <text evidence="1">The sequence shown here is derived from an EMBL/GenBank/DDBJ whole genome shotgun (WGS) entry which is preliminary data.</text>
</comment>
<organism evidence="1 2">
    <name type="scientific">Anisodus tanguticus</name>
    <dbReference type="NCBI Taxonomy" id="243964"/>
    <lineage>
        <taxon>Eukaryota</taxon>
        <taxon>Viridiplantae</taxon>
        <taxon>Streptophyta</taxon>
        <taxon>Embryophyta</taxon>
        <taxon>Tracheophyta</taxon>
        <taxon>Spermatophyta</taxon>
        <taxon>Magnoliopsida</taxon>
        <taxon>eudicotyledons</taxon>
        <taxon>Gunneridae</taxon>
        <taxon>Pentapetalae</taxon>
        <taxon>asterids</taxon>
        <taxon>lamiids</taxon>
        <taxon>Solanales</taxon>
        <taxon>Solanaceae</taxon>
        <taxon>Solanoideae</taxon>
        <taxon>Hyoscyameae</taxon>
        <taxon>Anisodus</taxon>
    </lineage>
</organism>
<name>A0AAE1RLW6_9SOLA</name>
<gene>
    <name evidence="1" type="ORF">RND71_028930</name>
</gene>
<protein>
    <submittedName>
        <fullName evidence="1">Uncharacterized protein</fullName>
    </submittedName>
</protein>
<proteinExistence type="predicted"/>
<dbReference type="EMBL" id="JAVYJV010000015">
    <property type="protein sequence ID" value="KAK4353412.1"/>
    <property type="molecule type" value="Genomic_DNA"/>
</dbReference>
<accession>A0AAE1RLW6</accession>